<proteinExistence type="predicted"/>
<dbReference type="EMBL" id="KZ308703">
    <property type="protein sequence ID" value="KAG8233294.1"/>
    <property type="molecule type" value="Genomic_DNA"/>
</dbReference>
<gene>
    <name evidence="2" type="ORF">J437_LFUL012229</name>
</gene>
<feature type="compositionally biased region" description="Polar residues" evidence="1">
    <location>
        <begin position="55"/>
        <end position="64"/>
    </location>
</feature>
<dbReference type="OrthoDB" id="6783564at2759"/>
<sequence length="165" mass="18430">MPTAINGFRKTGIWPHDLDVFSDADFLPSATTDIQLENNECSAEKPTDGQIHDLITNSLGSTEPPNEKTKIQGKSNNESQPGCSWEQDSPNICANSQEKSAFRTSREDLISIPLIKQNTKRTSRKKGKTDILTDSSYKTEKRDQILPLKRKIKVLKRIKEDEGGG</sequence>
<dbReference type="AlphaFoldDB" id="A0A8K0KFK2"/>
<evidence type="ECO:0000313" key="3">
    <source>
        <dbReference type="Proteomes" id="UP000792457"/>
    </source>
</evidence>
<accession>A0A8K0KFK2</accession>
<reference evidence="2" key="1">
    <citation type="submission" date="2013-04" db="EMBL/GenBank/DDBJ databases">
        <authorList>
            <person name="Qu J."/>
            <person name="Murali S.C."/>
            <person name="Bandaranaike D."/>
            <person name="Bellair M."/>
            <person name="Blankenburg K."/>
            <person name="Chao H."/>
            <person name="Dinh H."/>
            <person name="Doddapaneni H."/>
            <person name="Downs B."/>
            <person name="Dugan-Rocha S."/>
            <person name="Elkadiri S."/>
            <person name="Gnanaolivu R.D."/>
            <person name="Hernandez B."/>
            <person name="Javaid M."/>
            <person name="Jayaseelan J.C."/>
            <person name="Lee S."/>
            <person name="Li M."/>
            <person name="Ming W."/>
            <person name="Munidasa M."/>
            <person name="Muniz J."/>
            <person name="Nguyen L."/>
            <person name="Ongeri F."/>
            <person name="Osuji N."/>
            <person name="Pu L.-L."/>
            <person name="Puazo M."/>
            <person name="Qu C."/>
            <person name="Quiroz J."/>
            <person name="Raj R."/>
            <person name="Weissenberger G."/>
            <person name="Xin Y."/>
            <person name="Zou X."/>
            <person name="Han Y."/>
            <person name="Richards S."/>
            <person name="Worley K."/>
            <person name="Muzny D."/>
            <person name="Gibbs R."/>
        </authorList>
    </citation>
    <scope>NUCLEOTIDE SEQUENCE</scope>
    <source>
        <strain evidence="2">Sampled in the wild</strain>
    </source>
</reference>
<protein>
    <submittedName>
        <fullName evidence="2">Uncharacterized protein</fullName>
    </submittedName>
</protein>
<evidence type="ECO:0000256" key="1">
    <source>
        <dbReference type="SAM" id="MobiDB-lite"/>
    </source>
</evidence>
<dbReference type="Proteomes" id="UP000792457">
    <property type="component" value="Unassembled WGS sequence"/>
</dbReference>
<name>A0A8K0KFK2_LADFU</name>
<feature type="compositionally biased region" description="Polar residues" evidence="1">
    <location>
        <begin position="72"/>
        <end position="99"/>
    </location>
</feature>
<comment type="caution">
    <text evidence="2">The sequence shown here is derived from an EMBL/GenBank/DDBJ whole genome shotgun (WGS) entry which is preliminary data.</text>
</comment>
<organism evidence="2 3">
    <name type="scientific">Ladona fulva</name>
    <name type="common">Scarce chaser dragonfly</name>
    <name type="synonym">Libellula fulva</name>
    <dbReference type="NCBI Taxonomy" id="123851"/>
    <lineage>
        <taxon>Eukaryota</taxon>
        <taxon>Metazoa</taxon>
        <taxon>Ecdysozoa</taxon>
        <taxon>Arthropoda</taxon>
        <taxon>Hexapoda</taxon>
        <taxon>Insecta</taxon>
        <taxon>Pterygota</taxon>
        <taxon>Palaeoptera</taxon>
        <taxon>Odonata</taxon>
        <taxon>Epiprocta</taxon>
        <taxon>Anisoptera</taxon>
        <taxon>Libelluloidea</taxon>
        <taxon>Libellulidae</taxon>
        <taxon>Ladona</taxon>
    </lineage>
</organism>
<evidence type="ECO:0000313" key="2">
    <source>
        <dbReference type="EMBL" id="KAG8233294.1"/>
    </source>
</evidence>
<reference evidence="2" key="2">
    <citation type="submission" date="2017-10" db="EMBL/GenBank/DDBJ databases">
        <title>Ladona fulva Genome sequencing and assembly.</title>
        <authorList>
            <person name="Murali S."/>
            <person name="Richards S."/>
            <person name="Bandaranaike D."/>
            <person name="Bellair M."/>
            <person name="Blankenburg K."/>
            <person name="Chao H."/>
            <person name="Dinh H."/>
            <person name="Doddapaneni H."/>
            <person name="Dugan-Rocha S."/>
            <person name="Elkadiri S."/>
            <person name="Gnanaolivu R."/>
            <person name="Hernandez B."/>
            <person name="Skinner E."/>
            <person name="Javaid M."/>
            <person name="Lee S."/>
            <person name="Li M."/>
            <person name="Ming W."/>
            <person name="Munidasa M."/>
            <person name="Muniz J."/>
            <person name="Nguyen L."/>
            <person name="Hughes D."/>
            <person name="Osuji N."/>
            <person name="Pu L.-L."/>
            <person name="Puazo M."/>
            <person name="Qu C."/>
            <person name="Quiroz J."/>
            <person name="Raj R."/>
            <person name="Weissenberger G."/>
            <person name="Xin Y."/>
            <person name="Zou X."/>
            <person name="Han Y."/>
            <person name="Worley K."/>
            <person name="Muzny D."/>
            <person name="Gibbs R."/>
        </authorList>
    </citation>
    <scope>NUCLEOTIDE SEQUENCE</scope>
    <source>
        <strain evidence="2">Sampled in the wild</strain>
    </source>
</reference>
<keyword evidence="3" id="KW-1185">Reference proteome</keyword>
<feature type="region of interest" description="Disordered" evidence="1">
    <location>
        <begin position="43"/>
        <end position="106"/>
    </location>
</feature>